<keyword evidence="8 10" id="KW-0456">Lyase</keyword>
<dbReference type="SUPFAM" id="SSF52016">
    <property type="entry name" value="LeuD/IlvD-like"/>
    <property type="match status" value="1"/>
</dbReference>
<evidence type="ECO:0000256" key="6">
    <source>
        <dbReference type="ARBA" id="ARBA00022430"/>
    </source>
</evidence>
<keyword evidence="13" id="KW-1185">Reference proteome</keyword>
<evidence type="ECO:0000256" key="8">
    <source>
        <dbReference type="ARBA" id="ARBA00023239"/>
    </source>
</evidence>
<dbReference type="InterPro" id="IPR015928">
    <property type="entry name" value="Aconitase/3IPM_dehydase_swvl"/>
</dbReference>
<dbReference type="InterPro" id="IPR033940">
    <property type="entry name" value="IPMI_Swivel"/>
</dbReference>
<comment type="pathway">
    <text evidence="3 10">Amino-acid biosynthesis; L-leucine biosynthesis; L-leucine from 3-methyl-2-oxobutanoate: step 2/4.</text>
</comment>
<dbReference type="AlphaFoldDB" id="A0A849I740"/>
<dbReference type="Pfam" id="PF00694">
    <property type="entry name" value="Aconitase_C"/>
    <property type="match status" value="1"/>
</dbReference>
<evidence type="ECO:0000259" key="11">
    <source>
        <dbReference type="Pfam" id="PF00694"/>
    </source>
</evidence>
<comment type="function">
    <text evidence="2 10">Catalyzes the isomerization between 2-isopropylmalate and 3-isopropylmalate, via the formation of 2-isopropylmaleate.</text>
</comment>
<keyword evidence="7 10" id="KW-0028">Amino-acid biosynthesis</keyword>
<evidence type="ECO:0000256" key="2">
    <source>
        <dbReference type="ARBA" id="ARBA00002695"/>
    </source>
</evidence>
<keyword evidence="6 10" id="KW-0432">Leucine biosynthesis</keyword>
<keyword evidence="9 10" id="KW-0100">Branched-chain amino acid biosynthesis</keyword>
<dbReference type="GO" id="GO:0009098">
    <property type="term" value="P:L-leucine biosynthetic process"/>
    <property type="evidence" value="ECO:0007669"/>
    <property type="project" value="UniProtKB-UniRule"/>
</dbReference>
<comment type="subunit">
    <text evidence="5 10">Heterodimer of LeuC and LeuD.</text>
</comment>
<dbReference type="EC" id="4.2.1.33" evidence="10"/>
<accession>A0A849I740</accession>
<evidence type="ECO:0000256" key="4">
    <source>
        <dbReference type="ARBA" id="ARBA00009845"/>
    </source>
</evidence>
<organism evidence="12 13">
    <name type="scientific">Enterovirga aerilata</name>
    <dbReference type="NCBI Taxonomy" id="2730920"/>
    <lineage>
        <taxon>Bacteria</taxon>
        <taxon>Pseudomonadati</taxon>
        <taxon>Pseudomonadota</taxon>
        <taxon>Alphaproteobacteria</taxon>
        <taxon>Hyphomicrobiales</taxon>
        <taxon>Methylobacteriaceae</taxon>
        <taxon>Enterovirga</taxon>
    </lineage>
</organism>
<dbReference type="NCBIfam" id="NF002458">
    <property type="entry name" value="PRK01641.1"/>
    <property type="match status" value="1"/>
</dbReference>
<dbReference type="CDD" id="cd01577">
    <property type="entry name" value="IPMI_Swivel"/>
    <property type="match status" value="1"/>
</dbReference>
<evidence type="ECO:0000256" key="1">
    <source>
        <dbReference type="ARBA" id="ARBA00000491"/>
    </source>
</evidence>
<comment type="caution">
    <text evidence="12">The sequence shown here is derived from an EMBL/GenBank/DDBJ whole genome shotgun (WGS) entry which is preliminary data.</text>
</comment>
<evidence type="ECO:0000313" key="13">
    <source>
        <dbReference type="Proteomes" id="UP000564885"/>
    </source>
</evidence>
<comment type="catalytic activity">
    <reaction evidence="1 10">
        <text>(2R,3S)-3-isopropylmalate = (2S)-2-isopropylmalate</text>
        <dbReference type="Rhea" id="RHEA:32287"/>
        <dbReference type="ChEBI" id="CHEBI:1178"/>
        <dbReference type="ChEBI" id="CHEBI:35121"/>
        <dbReference type="EC" id="4.2.1.33"/>
    </reaction>
</comment>
<dbReference type="InterPro" id="IPR050075">
    <property type="entry name" value="LeuD"/>
</dbReference>
<dbReference type="PANTHER" id="PTHR43345">
    <property type="entry name" value="3-ISOPROPYLMALATE DEHYDRATASE SMALL SUBUNIT 2-RELATED-RELATED"/>
    <property type="match status" value="1"/>
</dbReference>
<dbReference type="GO" id="GO:0003861">
    <property type="term" value="F:3-isopropylmalate dehydratase activity"/>
    <property type="evidence" value="ECO:0007669"/>
    <property type="project" value="UniProtKB-UniRule"/>
</dbReference>
<dbReference type="InterPro" id="IPR004431">
    <property type="entry name" value="3-IsopropMal_deHydase_ssu"/>
</dbReference>
<evidence type="ECO:0000313" key="12">
    <source>
        <dbReference type="EMBL" id="NNM73101.1"/>
    </source>
</evidence>
<dbReference type="PANTHER" id="PTHR43345:SF5">
    <property type="entry name" value="3-ISOPROPYLMALATE DEHYDRATASE SMALL SUBUNIT"/>
    <property type="match status" value="1"/>
</dbReference>
<evidence type="ECO:0000256" key="5">
    <source>
        <dbReference type="ARBA" id="ARBA00011271"/>
    </source>
</evidence>
<evidence type="ECO:0000256" key="7">
    <source>
        <dbReference type="ARBA" id="ARBA00022605"/>
    </source>
</evidence>
<comment type="similarity">
    <text evidence="4 10">Belongs to the LeuD family. LeuD type 1 subfamily.</text>
</comment>
<dbReference type="UniPathway" id="UPA00048">
    <property type="reaction ID" value="UER00071"/>
</dbReference>
<dbReference type="Proteomes" id="UP000564885">
    <property type="component" value="Unassembled WGS sequence"/>
</dbReference>
<dbReference type="HAMAP" id="MF_01031">
    <property type="entry name" value="LeuD_type1"/>
    <property type="match status" value="1"/>
</dbReference>
<proteinExistence type="inferred from homology"/>
<dbReference type="Gene3D" id="3.20.19.10">
    <property type="entry name" value="Aconitase, domain 4"/>
    <property type="match status" value="1"/>
</dbReference>
<protein>
    <recommendedName>
        <fullName evidence="10">3-isopropylmalate dehydratase small subunit</fullName>
        <ecNumber evidence="10">4.2.1.33</ecNumber>
    </recommendedName>
    <alternativeName>
        <fullName evidence="10">Alpha-IPM isomerase</fullName>
        <shortName evidence="10">IPMI</shortName>
    </alternativeName>
    <alternativeName>
        <fullName evidence="10">Isopropylmalate isomerase</fullName>
    </alternativeName>
</protein>
<evidence type="ECO:0000256" key="9">
    <source>
        <dbReference type="ARBA" id="ARBA00023304"/>
    </source>
</evidence>
<feature type="domain" description="Aconitase A/isopropylmalate dehydratase small subunit swivel" evidence="11">
    <location>
        <begin position="1"/>
        <end position="120"/>
    </location>
</feature>
<name>A0A849I740_9HYPH</name>
<evidence type="ECO:0000256" key="3">
    <source>
        <dbReference type="ARBA" id="ARBA00004729"/>
    </source>
</evidence>
<dbReference type="NCBIfam" id="TIGR00171">
    <property type="entry name" value="leuD"/>
    <property type="match status" value="1"/>
</dbReference>
<sequence>MEPFRTLSAVAAPLPSANVDTDQIIPARFLWKARRDGFADTLFSDLRSGRDGGTFVLDRPEFAHARILVAERNFGCGSSREHAVWALWDGGIRAVVAPSFGDIFYNNALKNGLLPVVLPPERVAALLEILSARPGSIVTIDLAAQTVTGPDGHADRFEIDPLRKECLLEGLDDIDLTLRYRDRMEAFEREHDRRHPWL</sequence>
<reference evidence="12 13" key="1">
    <citation type="submission" date="2020-04" db="EMBL/GenBank/DDBJ databases">
        <title>Enterovirga sp. isolate from soil.</title>
        <authorList>
            <person name="Chea S."/>
            <person name="Kim D.-U."/>
        </authorList>
    </citation>
    <scope>NUCLEOTIDE SEQUENCE [LARGE SCALE GENOMIC DNA]</scope>
    <source>
        <strain evidence="12 13">DB1703</strain>
    </source>
</reference>
<dbReference type="RefSeq" id="WP_171218597.1">
    <property type="nucleotide sequence ID" value="NZ_JABEPP010000003.1"/>
</dbReference>
<dbReference type="InterPro" id="IPR000573">
    <property type="entry name" value="AconitaseA/IPMdHydase_ssu_swvl"/>
</dbReference>
<dbReference type="FunFam" id="3.20.19.10:FF:000003">
    <property type="entry name" value="3-isopropylmalate dehydratase small subunit"/>
    <property type="match status" value="1"/>
</dbReference>
<dbReference type="GO" id="GO:0009316">
    <property type="term" value="C:3-isopropylmalate dehydratase complex"/>
    <property type="evidence" value="ECO:0007669"/>
    <property type="project" value="InterPro"/>
</dbReference>
<dbReference type="EMBL" id="JABEPP010000003">
    <property type="protein sequence ID" value="NNM73101.1"/>
    <property type="molecule type" value="Genomic_DNA"/>
</dbReference>
<evidence type="ECO:0000256" key="10">
    <source>
        <dbReference type="HAMAP-Rule" id="MF_01031"/>
    </source>
</evidence>
<gene>
    <name evidence="10 12" type="primary">leuD</name>
    <name evidence="12" type="ORF">HJG44_11995</name>
</gene>